<dbReference type="Proteomes" id="UP001590950">
    <property type="component" value="Unassembled WGS sequence"/>
</dbReference>
<gene>
    <name evidence="2" type="ORF">N7G274_010078</name>
</gene>
<protein>
    <recommendedName>
        <fullName evidence="1">DUF6546 domain-containing protein</fullName>
    </recommendedName>
</protein>
<evidence type="ECO:0000313" key="2">
    <source>
        <dbReference type="EMBL" id="KAL2037215.1"/>
    </source>
</evidence>
<keyword evidence="3" id="KW-1185">Reference proteome</keyword>
<sequence>MFWDALPVEIQIHILEALVLHEDSARYASICRAWQTIIERRIFACLKVTRSRLAGFSDIGYRHRHLVKHIWFSIEPSEYHCPHCGGGGILNWHQVSTKTIRKAIQELVIQLSIWEPSGSLLLDISVKAPSALRPSSSTIQYGASFMSEPKKAKIFQCSHWIHDTSLQGLAAYLINKTTDISEPEPEPSQEMPKARAVTSLLLRRQTRRRWKSAELEELLDLLPEVHEIHYEPWRDWHRMKERPTNTTTMRLCESLRSHQLRRMVIFENFHGNNPAMSLAVQAAEIDTGYALVEASLGLEHLAASFISDASHFFDACQKWNIWPRLESLALTSNVLESQQQSVYINDLLETIALVAMKMPRLKSMELWNGRAGFAGVFQYQIFESDRTAKITWRGTWNLPLEPRVLKSWEAVAFERVDCKLQVVTEILDANVVITSHGDAIRYLRLLNTVVHPVSLWQIQKETAH</sequence>
<proteinExistence type="predicted"/>
<name>A0ABR3ZWT9_9LECA</name>
<organism evidence="2 3">
    <name type="scientific">Stereocaulon virgatum</name>
    <dbReference type="NCBI Taxonomy" id="373712"/>
    <lineage>
        <taxon>Eukaryota</taxon>
        <taxon>Fungi</taxon>
        <taxon>Dikarya</taxon>
        <taxon>Ascomycota</taxon>
        <taxon>Pezizomycotina</taxon>
        <taxon>Lecanoromycetes</taxon>
        <taxon>OSLEUM clade</taxon>
        <taxon>Lecanoromycetidae</taxon>
        <taxon>Lecanorales</taxon>
        <taxon>Lecanorineae</taxon>
        <taxon>Stereocaulaceae</taxon>
        <taxon>Stereocaulon</taxon>
    </lineage>
</organism>
<reference evidence="2 3" key="1">
    <citation type="submission" date="2024-09" db="EMBL/GenBank/DDBJ databases">
        <title>Rethinking Asexuality: The Enigmatic Case of Functional Sexual Genes in Lepraria (Stereocaulaceae).</title>
        <authorList>
            <person name="Doellman M."/>
            <person name="Sun Y."/>
            <person name="Barcenas-Pena A."/>
            <person name="Lumbsch H.T."/>
            <person name="Grewe F."/>
        </authorList>
    </citation>
    <scope>NUCLEOTIDE SEQUENCE [LARGE SCALE GENOMIC DNA]</scope>
    <source>
        <strain evidence="2 3">Mercado 3170</strain>
    </source>
</reference>
<feature type="domain" description="DUF6546" evidence="1">
    <location>
        <begin position="258"/>
        <end position="451"/>
    </location>
</feature>
<dbReference type="InterPro" id="IPR036047">
    <property type="entry name" value="F-box-like_dom_sf"/>
</dbReference>
<dbReference type="SUPFAM" id="SSF81383">
    <property type="entry name" value="F-box domain"/>
    <property type="match status" value="1"/>
</dbReference>
<comment type="caution">
    <text evidence="2">The sequence shown here is derived from an EMBL/GenBank/DDBJ whole genome shotgun (WGS) entry which is preliminary data.</text>
</comment>
<evidence type="ECO:0000313" key="3">
    <source>
        <dbReference type="Proteomes" id="UP001590950"/>
    </source>
</evidence>
<dbReference type="InterPro" id="IPR046676">
    <property type="entry name" value="DUF6546"/>
</dbReference>
<dbReference type="EMBL" id="JBEFKJ010000043">
    <property type="protein sequence ID" value="KAL2037215.1"/>
    <property type="molecule type" value="Genomic_DNA"/>
</dbReference>
<evidence type="ECO:0000259" key="1">
    <source>
        <dbReference type="Pfam" id="PF20183"/>
    </source>
</evidence>
<dbReference type="Pfam" id="PF20183">
    <property type="entry name" value="DUF6546"/>
    <property type="match status" value="1"/>
</dbReference>
<accession>A0ABR3ZWT9</accession>